<dbReference type="Proteomes" id="UP000828941">
    <property type="component" value="Chromosome 4"/>
</dbReference>
<protein>
    <submittedName>
        <fullName evidence="1">Uncharacterized protein</fullName>
    </submittedName>
</protein>
<accession>A0ACB9PDR4</accession>
<keyword evidence="2" id="KW-1185">Reference proteome</keyword>
<sequence>MCFSLFASFSGSFSSEKSCNLIKPARNFEGSVVGLGIVAAMSNLSDAYEPFFSTNGSGPIWSRSNPMPIVSSAKPAANFLGKGKTETVGLVRDEIDEYSEGYTCVISHLDNNTIKKCVYFNDELNHVDYFSPPASAGMLTVASGVFSASPVNFGGLRREFLTSDFLNSCYLCKKQLHGLDIFMYRGERAFCSAECREVHIMNDEYKEKRISSGPMKPLDCSLSRCPGPPLPFAGIVAA</sequence>
<evidence type="ECO:0000313" key="1">
    <source>
        <dbReference type="EMBL" id="KAI4346521.1"/>
    </source>
</evidence>
<organism evidence="1 2">
    <name type="scientific">Bauhinia variegata</name>
    <name type="common">Purple orchid tree</name>
    <name type="synonym">Phanera variegata</name>
    <dbReference type="NCBI Taxonomy" id="167791"/>
    <lineage>
        <taxon>Eukaryota</taxon>
        <taxon>Viridiplantae</taxon>
        <taxon>Streptophyta</taxon>
        <taxon>Embryophyta</taxon>
        <taxon>Tracheophyta</taxon>
        <taxon>Spermatophyta</taxon>
        <taxon>Magnoliopsida</taxon>
        <taxon>eudicotyledons</taxon>
        <taxon>Gunneridae</taxon>
        <taxon>Pentapetalae</taxon>
        <taxon>rosids</taxon>
        <taxon>fabids</taxon>
        <taxon>Fabales</taxon>
        <taxon>Fabaceae</taxon>
        <taxon>Cercidoideae</taxon>
        <taxon>Cercideae</taxon>
        <taxon>Bauhiniinae</taxon>
        <taxon>Bauhinia</taxon>
    </lineage>
</organism>
<evidence type="ECO:0000313" key="2">
    <source>
        <dbReference type="Proteomes" id="UP000828941"/>
    </source>
</evidence>
<reference evidence="1 2" key="1">
    <citation type="journal article" date="2022" name="DNA Res.">
        <title>Chromosomal-level genome assembly of the orchid tree Bauhinia variegata (Leguminosae; Cercidoideae) supports the allotetraploid origin hypothesis of Bauhinia.</title>
        <authorList>
            <person name="Zhong Y."/>
            <person name="Chen Y."/>
            <person name="Zheng D."/>
            <person name="Pang J."/>
            <person name="Liu Y."/>
            <person name="Luo S."/>
            <person name="Meng S."/>
            <person name="Qian L."/>
            <person name="Wei D."/>
            <person name="Dai S."/>
            <person name="Zhou R."/>
        </authorList>
    </citation>
    <scope>NUCLEOTIDE SEQUENCE [LARGE SCALE GENOMIC DNA]</scope>
    <source>
        <strain evidence="1">BV-YZ2020</strain>
    </source>
</reference>
<name>A0ACB9PDR4_BAUVA</name>
<comment type="caution">
    <text evidence="1">The sequence shown here is derived from an EMBL/GenBank/DDBJ whole genome shotgun (WGS) entry which is preliminary data.</text>
</comment>
<dbReference type="EMBL" id="CM039429">
    <property type="protein sequence ID" value="KAI4346521.1"/>
    <property type="molecule type" value="Genomic_DNA"/>
</dbReference>
<proteinExistence type="predicted"/>
<gene>
    <name evidence="1" type="ORF">L6164_007411</name>
</gene>